<dbReference type="InterPro" id="IPR002358">
    <property type="entry name" value="Ribosomal_uL6_CS"/>
</dbReference>
<evidence type="ECO:0000256" key="5">
    <source>
        <dbReference type="ARBA" id="ARBA00023274"/>
    </source>
</evidence>
<dbReference type="InterPro" id="IPR036789">
    <property type="entry name" value="Ribosomal_uL6-like_a/b-dom_sf"/>
</dbReference>
<dbReference type="HAMAP" id="MF_01365_B">
    <property type="entry name" value="Ribosomal_uL6_B"/>
    <property type="match status" value="1"/>
</dbReference>
<evidence type="ECO:0000256" key="6">
    <source>
        <dbReference type="HAMAP-Rule" id="MF_01365"/>
    </source>
</evidence>
<dbReference type="InterPro" id="IPR000702">
    <property type="entry name" value="Ribosomal_uL6-like"/>
</dbReference>
<dbReference type="PANTHER" id="PTHR11655">
    <property type="entry name" value="60S/50S RIBOSOMAL PROTEIN L6/L9"/>
    <property type="match status" value="1"/>
</dbReference>
<evidence type="ECO:0000256" key="4">
    <source>
        <dbReference type="ARBA" id="ARBA00022980"/>
    </source>
</evidence>
<evidence type="ECO:0000256" key="1">
    <source>
        <dbReference type="ARBA" id="ARBA00009356"/>
    </source>
</evidence>
<keyword evidence="2 6" id="KW-0699">rRNA-binding</keyword>
<dbReference type="GO" id="GO:0002181">
    <property type="term" value="P:cytoplasmic translation"/>
    <property type="evidence" value="ECO:0007669"/>
    <property type="project" value="TreeGrafter"/>
</dbReference>
<evidence type="ECO:0000256" key="3">
    <source>
        <dbReference type="ARBA" id="ARBA00022884"/>
    </source>
</evidence>
<dbReference type="SUPFAM" id="SSF56053">
    <property type="entry name" value="Ribosomal protein L6"/>
    <property type="match status" value="2"/>
</dbReference>
<name>A0A0H4T3P2_9DELT</name>
<dbReference type="PROSITE" id="PS00525">
    <property type="entry name" value="RIBOSOMAL_L6_1"/>
    <property type="match status" value="1"/>
</dbReference>
<dbReference type="Gene3D" id="3.90.930.12">
    <property type="entry name" value="Ribosomal protein L6, alpha-beta domain"/>
    <property type="match status" value="2"/>
</dbReference>
<evidence type="ECO:0000259" key="9">
    <source>
        <dbReference type="Pfam" id="PF00347"/>
    </source>
</evidence>
<dbReference type="InterPro" id="IPR019906">
    <property type="entry name" value="Ribosomal_uL6_bac-type"/>
</dbReference>
<dbReference type="PRINTS" id="PR00059">
    <property type="entry name" value="RIBOSOMALL6"/>
</dbReference>
<feature type="domain" description="Large ribosomal subunit protein uL6 alpha-beta" evidence="9">
    <location>
        <begin position="11"/>
        <end position="82"/>
    </location>
</feature>
<dbReference type="GO" id="GO:0022625">
    <property type="term" value="C:cytosolic large ribosomal subunit"/>
    <property type="evidence" value="ECO:0007669"/>
    <property type="project" value="UniProtKB-UniRule"/>
</dbReference>
<reference evidence="10" key="1">
    <citation type="journal article" date="2015" name="ISME J.">
        <title>Aquifer environment selects for microbial species cohorts in sediment and groundwater.</title>
        <authorList>
            <person name="Hug L.A."/>
            <person name="Thomas B.C."/>
            <person name="Brown C.T."/>
            <person name="Frischkorn K.R."/>
            <person name="Williams K.H."/>
            <person name="Tringe S.G."/>
            <person name="Banfield J.F."/>
        </authorList>
    </citation>
    <scope>NUCLEOTIDE SEQUENCE</scope>
</reference>
<protein>
    <recommendedName>
        <fullName evidence="6">Large ribosomal subunit protein uL6</fullName>
    </recommendedName>
</protein>
<dbReference type="Pfam" id="PF00347">
    <property type="entry name" value="Ribosomal_L6"/>
    <property type="match status" value="2"/>
</dbReference>
<comment type="similarity">
    <text evidence="1 6 7">Belongs to the universal ribosomal protein uL6 family.</text>
</comment>
<dbReference type="FunFam" id="3.90.930.12:FF:000002">
    <property type="entry name" value="50S ribosomal protein L6"/>
    <property type="match status" value="1"/>
</dbReference>
<accession>A0A0H4T3P2</accession>
<dbReference type="InterPro" id="IPR020040">
    <property type="entry name" value="Ribosomal_uL6_a/b-dom"/>
</dbReference>
<keyword evidence="4 6" id="KW-0689">Ribosomal protein</keyword>
<evidence type="ECO:0000256" key="7">
    <source>
        <dbReference type="RuleBase" id="RU003869"/>
    </source>
</evidence>
<dbReference type="FunFam" id="3.90.930.12:FF:000001">
    <property type="entry name" value="50S ribosomal protein L6"/>
    <property type="match status" value="1"/>
</dbReference>
<dbReference type="AlphaFoldDB" id="A0A0H4T3P2"/>
<evidence type="ECO:0000313" key="10">
    <source>
        <dbReference type="EMBL" id="AKQ00982.1"/>
    </source>
</evidence>
<feature type="domain" description="Large ribosomal subunit protein uL6 alpha-beta" evidence="9">
    <location>
        <begin position="90"/>
        <end position="164"/>
    </location>
</feature>
<dbReference type="PANTHER" id="PTHR11655:SF14">
    <property type="entry name" value="LARGE RIBOSOMAL SUBUNIT PROTEIN UL6M"/>
    <property type="match status" value="1"/>
</dbReference>
<sequence length="182" mass="19536">MSRIGKLAIAVPAGVKIAFEGNLMKVSGPQGVLELPLRSEVKVEMTDTQIQVTRVDDTRIPKALHGLTRTLIANMVKGVTEGFQKKLDIVGVGYKADVQGNLLNLALGYSHPVKYELPQGISATVEKQTSITVKGADKQLVGKVAADIRAFRKPEPYKGKGIKYSDEVIRRKAGKAGKAGGK</sequence>
<keyword evidence="3 6" id="KW-0694">RNA-binding</keyword>
<dbReference type="PIRSF" id="PIRSF002162">
    <property type="entry name" value="Ribosomal_L6"/>
    <property type="match status" value="1"/>
</dbReference>
<proteinExistence type="inferred from homology"/>
<dbReference type="EMBL" id="KT006945">
    <property type="protein sequence ID" value="AKQ00982.1"/>
    <property type="molecule type" value="Genomic_DNA"/>
</dbReference>
<comment type="function">
    <text evidence="6 8">This protein binds to the 23S rRNA, and is important in its secondary structure. It is located near the subunit interface in the base of the L7/L12 stalk, and near the tRNA binding site of the peptidyltransferase center.</text>
</comment>
<dbReference type="GO" id="GO:0003735">
    <property type="term" value="F:structural constituent of ribosome"/>
    <property type="evidence" value="ECO:0007669"/>
    <property type="project" value="UniProtKB-UniRule"/>
</dbReference>
<evidence type="ECO:0000256" key="8">
    <source>
        <dbReference type="RuleBase" id="RU003870"/>
    </source>
</evidence>
<dbReference type="GO" id="GO:0019843">
    <property type="term" value="F:rRNA binding"/>
    <property type="evidence" value="ECO:0007669"/>
    <property type="project" value="UniProtKB-UniRule"/>
</dbReference>
<keyword evidence="5 6" id="KW-0687">Ribonucleoprotein</keyword>
<dbReference type="NCBIfam" id="TIGR03654">
    <property type="entry name" value="L6_bact"/>
    <property type="match status" value="1"/>
</dbReference>
<gene>
    <name evidence="6 10" type="primary">rplF</name>
</gene>
<comment type="subunit">
    <text evidence="6">Part of the 50S ribosomal subunit.</text>
</comment>
<evidence type="ECO:0000256" key="2">
    <source>
        <dbReference type="ARBA" id="ARBA00022730"/>
    </source>
</evidence>
<organism evidence="10">
    <name type="scientific">uncultured delta proteobacterium Rifle_16ft_4_minimus_12842</name>
    <dbReference type="NCBI Taxonomy" id="1665174"/>
    <lineage>
        <taxon>Bacteria</taxon>
        <taxon>Deltaproteobacteria</taxon>
        <taxon>environmental samples</taxon>
    </lineage>
</organism>